<comment type="caution">
    <text evidence="1">The sequence shown here is derived from an EMBL/GenBank/DDBJ whole genome shotgun (WGS) entry which is preliminary data.</text>
</comment>
<reference evidence="1" key="1">
    <citation type="submission" date="2019-08" db="EMBL/GenBank/DDBJ databases">
        <authorList>
            <person name="Kucharzyk K."/>
            <person name="Murdoch R.W."/>
            <person name="Higgins S."/>
            <person name="Loffler F."/>
        </authorList>
    </citation>
    <scope>NUCLEOTIDE SEQUENCE</scope>
</reference>
<sequence length="118" mass="12890">MEPVADTVRSHSIASLDSSIRKLEKTLTTIEQKGSSTTVASKRLKALRIGLAALQAVWENQAYMYSEQETSDAKEVLTSLFPSLHAMAPKFKPGSSQATLLARRVRSLELALQALGEM</sequence>
<protein>
    <submittedName>
        <fullName evidence="1">Uncharacterized protein</fullName>
    </submittedName>
</protein>
<dbReference type="EMBL" id="VSSQ01015192">
    <property type="protein sequence ID" value="MPM55263.1"/>
    <property type="molecule type" value="Genomic_DNA"/>
</dbReference>
<name>A0A645AWI1_9ZZZZ</name>
<evidence type="ECO:0000313" key="1">
    <source>
        <dbReference type="EMBL" id="MPM55263.1"/>
    </source>
</evidence>
<gene>
    <name evidence="1" type="ORF">SDC9_102056</name>
</gene>
<accession>A0A645AWI1</accession>
<organism evidence="1">
    <name type="scientific">bioreactor metagenome</name>
    <dbReference type="NCBI Taxonomy" id="1076179"/>
    <lineage>
        <taxon>unclassified sequences</taxon>
        <taxon>metagenomes</taxon>
        <taxon>ecological metagenomes</taxon>
    </lineage>
</organism>
<dbReference type="AlphaFoldDB" id="A0A645AWI1"/>
<proteinExistence type="predicted"/>